<dbReference type="Proteomes" id="UP000198517">
    <property type="component" value="Unassembled WGS sequence"/>
</dbReference>
<evidence type="ECO:0000256" key="1">
    <source>
        <dbReference type="SAM" id="Phobius"/>
    </source>
</evidence>
<feature type="transmembrane region" description="Helical" evidence="1">
    <location>
        <begin position="21"/>
        <end position="40"/>
    </location>
</feature>
<protein>
    <submittedName>
        <fullName evidence="2">Uncharacterized protein</fullName>
    </submittedName>
</protein>
<organism evidence="2 3">
    <name type="scientific">Riemerella columbipharyngis</name>
    <dbReference type="NCBI Taxonomy" id="1071918"/>
    <lineage>
        <taxon>Bacteria</taxon>
        <taxon>Pseudomonadati</taxon>
        <taxon>Bacteroidota</taxon>
        <taxon>Flavobacteriia</taxon>
        <taxon>Flavobacteriales</taxon>
        <taxon>Weeksellaceae</taxon>
        <taxon>Riemerella</taxon>
    </lineage>
</organism>
<gene>
    <name evidence="2" type="ORF">SAMN05421544_12419</name>
</gene>
<name>A0A1G7FMA1_9FLAO</name>
<keyword evidence="1" id="KW-0472">Membrane</keyword>
<sequence>MITIVGLGFMLQGGKVAATHWWAALIQLPCLFLEFGLLYFEGWEGFWWALFIQILVSALIFNIYRIIKSRKTKAHSPLPPAL</sequence>
<proteinExistence type="predicted"/>
<dbReference type="OrthoDB" id="9870620at2"/>
<keyword evidence="1" id="KW-0812">Transmembrane</keyword>
<feature type="transmembrane region" description="Helical" evidence="1">
    <location>
        <begin position="46"/>
        <end position="67"/>
    </location>
</feature>
<keyword evidence="3" id="KW-1185">Reference proteome</keyword>
<dbReference type="RefSeq" id="WP_092737974.1">
    <property type="nucleotide sequence ID" value="NZ_FNAS01000024.1"/>
</dbReference>
<evidence type="ECO:0000313" key="2">
    <source>
        <dbReference type="EMBL" id="SDE77022.1"/>
    </source>
</evidence>
<dbReference type="EMBL" id="FNAS01000024">
    <property type="protein sequence ID" value="SDE77022.1"/>
    <property type="molecule type" value="Genomic_DNA"/>
</dbReference>
<accession>A0A1G7FMA1</accession>
<dbReference type="AlphaFoldDB" id="A0A1G7FMA1"/>
<reference evidence="2 3" key="1">
    <citation type="submission" date="2016-10" db="EMBL/GenBank/DDBJ databases">
        <authorList>
            <person name="de Groot N.N."/>
        </authorList>
    </citation>
    <scope>NUCLEOTIDE SEQUENCE [LARGE SCALE GENOMIC DNA]</scope>
    <source>
        <strain evidence="2 3">DSM 24015</strain>
    </source>
</reference>
<keyword evidence="1" id="KW-1133">Transmembrane helix</keyword>
<dbReference type="STRING" id="1071918.SAMN05421544_12419"/>
<evidence type="ECO:0000313" key="3">
    <source>
        <dbReference type="Proteomes" id="UP000198517"/>
    </source>
</evidence>